<dbReference type="AlphaFoldDB" id="A0A2C6LGM9"/>
<dbReference type="VEuPathDB" id="ToxoDB:CSUI_000561"/>
<comment type="caution">
    <text evidence="2">The sequence shown here is derived from an EMBL/GenBank/DDBJ whole genome shotgun (WGS) entry which is preliminary data.</text>
</comment>
<feature type="chain" id="PRO_5013379016" description="Transmembrane protein" evidence="1">
    <location>
        <begin position="18"/>
        <end position="80"/>
    </location>
</feature>
<evidence type="ECO:0000256" key="1">
    <source>
        <dbReference type="SAM" id="SignalP"/>
    </source>
</evidence>
<proteinExistence type="predicted"/>
<feature type="signal peptide" evidence="1">
    <location>
        <begin position="1"/>
        <end position="17"/>
    </location>
</feature>
<organism evidence="2 3">
    <name type="scientific">Cystoisospora suis</name>
    <dbReference type="NCBI Taxonomy" id="483139"/>
    <lineage>
        <taxon>Eukaryota</taxon>
        <taxon>Sar</taxon>
        <taxon>Alveolata</taxon>
        <taxon>Apicomplexa</taxon>
        <taxon>Conoidasida</taxon>
        <taxon>Coccidia</taxon>
        <taxon>Eucoccidiorida</taxon>
        <taxon>Eimeriorina</taxon>
        <taxon>Sarcocystidae</taxon>
        <taxon>Cystoisospora</taxon>
    </lineage>
</organism>
<dbReference type="RefSeq" id="XP_067927232.1">
    <property type="nucleotide sequence ID" value="XM_068060795.1"/>
</dbReference>
<keyword evidence="3" id="KW-1185">Reference proteome</keyword>
<reference evidence="2 3" key="1">
    <citation type="journal article" date="2017" name="Int. J. Parasitol.">
        <title>The genome of the protozoan parasite Cystoisospora suis and a reverse vaccinology approach to identify vaccine candidates.</title>
        <authorList>
            <person name="Palmieri N."/>
            <person name="Shrestha A."/>
            <person name="Ruttkowski B."/>
            <person name="Beck T."/>
            <person name="Vogl C."/>
            <person name="Tomley F."/>
            <person name="Blake D.P."/>
            <person name="Joachim A."/>
        </authorList>
    </citation>
    <scope>NUCLEOTIDE SEQUENCE [LARGE SCALE GENOMIC DNA]</scope>
    <source>
        <strain evidence="2 3">Wien I</strain>
    </source>
</reference>
<sequence>TTLLLFGGLLLSAATSGELLRHIRRGQAAKAEAERHTLPPPLWRALRDQGTFLAEALWTYRNMQKAFEDFLQDAGRERPA</sequence>
<gene>
    <name evidence="2" type="ORF">CSUI_000561</name>
</gene>
<evidence type="ECO:0008006" key="4">
    <source>
        <dbReference type="Google" id="ProtNLM"/>
    </source>
</evidence>
<protein>
    <recommendedName>
        <fullName evidence="4">Transmembrane protein</fullName>
    </recommendedName>
</protein>
<name>A0A2C6LGM9_9APIC</name>
<keyword evidence="1" id="KW-0732">Signal</keyword>
<dbReference type="Proteomes" id="UP000221165">
    <property type="component" value="Unassembled WGS sequence"/>
</dbReference>
<accession>A0A2C6LGM9</accession>
<evidence type="ECO:0000313" key="3">
    <source>
        <dbReference type="Proteomes" id="UP000221165"/>
    </source>
</evidence>
<feature type="non-terminal residue" evidence="2">
    <location>
        <position position="1"/>
    </location>
</feature>
<dbReference type="EMBL" id="MIGC01000216">
    <property type="protein sequence ID" value="PHJ25586.1"/>
    <property type="molecule type" value="Genomic_DNA"/>
</dbReference>
<dbReference type="GeneID" id="94424006"/>
<evidence type="ECO:0000313" key="2">
    <source>
        <dbReference type="EMBL" id="PHJ25586.1"/>
    </source>
</evidence>